<keyword evidence="2" id="KW-0808">Transferase</keyword>
<evidence type="ECO:0000313" key="2">
    <source>
        <dbReference type="EMBL" id="KNG93832.1"/>
    </source>
</evidence>
<keyword evidence="3" id="KW-1185">Reference proteome</keyword>
<reference evidence="2 3" key="1">
    <citation type="journal article" date="2015" name="Int. J. Syst. Evol. Microbiol.">
        <title>Aestuariivita atlantica sp. nov., isolated from deep sea sediment of the Atlantic Ocean.</title>
        <authorList>
            <person name="Li G."/>
            <person name="Lai Q."/>
            <person name="Du Y."/>
            <person name="Liu X."/>
            <person name="Sun F."/>
            <person name="Shao Z."/>
        </authorList>
    </citation>
    <scope>NUCLEOTIDE SEQUENCE [LARGE SCALE GENOMIC DNA]</scope>
    <source>
        <strain evidence="2 3">22II-S11-z3</strain>
    </source>
</reference>
<keyword evidence="1" id="KW-1133">Transmembrane helix</keyword>
<evidence type="ECO:0000256" key="1">
    <source>
        <dbReference type="SAM" id="Phobius"/>
    </source>
</evidence>
<organism evidence="2 3">
    <name type="scientific">Pseudaestuariivita atlantica</name>
    <dbReference type="NCBI Taxonomy" id="1317121"/>
    <lineage>
        <taxon>Bacteria</taxon>
        <taxon>Pseudomonadati</taxon>
        <taxon>Pseudomonadota</taxon>
        <taxon>Alphaproteobacteria</taxon>
        <taxon>Rhodobacterales</taxon>
        <taxon>Paracoccaceae</taxon>
        <taxon>Pseudaestuariivita</taxon>
    </lineage>
</organism>
<dbReference type="RefSeq" id="WP_050531037.1">
    <property type="nucleotide sequence ID" value="NZ_AQQZ01000004.1"/>
</dbReference>
<dbReference type="EMBL" id="AQQZ01000004">
    <property type="protein sequence ID" value="KNG93832.1"/>
    <property type="molecule type" value="Genomic_DNA"/>
</dbReference>
<gene>
    <name evidence="2" type="ORF">ATO11_11735</name>
</gene>
<dbReference type="AlphaFoldDB" id="A0A0L1JQ34"/>
<feature type="transmembrane region" description="Helical" evidence="1">
    <location>
        <begin position="69"/>
        <end position="90"/>
    </location>
</feature>
<protein>
    <submittedName>
        <fullName evidence="2">DNA methyltransferase</fullName>
    </submittedName>
</protein>
<accession>A0A0L1JQ34</accession>
<dbReference type="GO" id="GO:0008168">
    <property type="term" value="F:methyltransferase activity"/>
    <property type="evidence" value="ECO:0007669"/>
    <property type="project" value="UniProtKB-KW"/>
</dbReference>
<sequence length="96" mass="8866">MELIISLISGAVGGNVAGGLLKKLDQGTLINSISGIVGGGIGGQLLGMMGAPGLEGAAGEAGGLDIGAIIGQVAGGGVGGGVVLAIVGAVRNMMAK</sequence>
<name>A0A0L1JQ34_9RHOB</name>
<feature type="transmembrane region" description="Helical" evidence="1">
    <location>
        <begin position="29"/>
        <end position="49"/>
    </location>
</feature>
<evidence type="ECO:0000313" key="3">
    <source>
        <dbReference type="Proteomes" id="UP000036938"/>
    </source>
</evidence>
<keyword evidence="1" id="KW-0472">Membrane</keyword>
<dbReference type="Proteomes" id="UP000036938">
    <property type="component" value="Unassembled WGS sequence"/>
</dbReference>
<keyword evidence="2" id="KW-0489">Methyltransferase</keyword>
<dbReference type="PATRIC" id="fig|1317121.7.peg.3026"/>
<keyword evidence="1" id="KW-0812">Transmembrane</keyword>
<dbReference type="GO" id="GO:0032259">
    <property type="term" value="P:methylation"/>
    <property type="evidence" value="ECO:0007669"/>
    <property type="project" value="UniProtKB-KW"/>
</dbReference>
<comment type="caution">
    <text evidence="2">The sequence shown here is derived from an EMBL/GenBank/DDBJ whole genome shotgun (WGS) entry which is preliminary data.</text>
</comment>
<proteinExistence type="predicted"/>